<sequence>MTPKEPDVVKVPILGSESIIVGFHLTEYLIRDVLTNISASNYVLITDGNLASIYLDKYAQVFKNVSDELFVSKELQAPCLFTRALPFGEITKFRKIKADIEDWLLSNAVTRDTCLLAMVLYDI</sequence>
<gene>
    <name evidence="1" type="ORF">BCV71DRAFT_260501</name>
</gene>
<name>A0A1X0SCT5_RHIZD</name>
<accession>A0A1X0SCT5</accession>
<evidence type="ECO:0000313" key="2">
    <source>
        <dbReference type="Proteomes" id="UP000242381"/>
    </source>
</evidence>
<dbReference type="Gene3D" id="3.40.50.1970">
    <property type="match status" value="1"/>
</dbReference>
<dbReference type="AlphaFoldDB" id="A0A1X0SCT5"/>
<reference evidence="1 2" key="1">
    <citation type="journal article" date="2016" name="Proc. Natl. Acad. Sci. U.S.A.">
        <title>Lipid metabolic changes in an early divergent fungus govern the establishment of a mutualistic symbiosis with endobacteria.</title>
        <authorList>
            <person name="Lastovetsky O.A."/>
            <person name="Gaspar M.L."/>
            <person name="Mondo S.J."/>
            <person name="LaButti K.M."/>
            <person name="Sandor L."/>
            <person name="Grigoriev I.V."/>
            <person name="Henry S.A."/>
            <person name="Pawlowska T.E."/>
        </authorList>
    </citation>
    <scope>NUCLEOTIDE SEQUENCE [LARGE SCALE GENOMIC DNA]</scope>
    <source>
        <strain evidence="1 2">ATCC 11559</strain>
    </source>
</reference>
<dbReference type="EMBL" id="KV921270">
    <property type="protein sequence ID" value="ORE22083.1"/>
    <property type="molecule type" value="Genomic_DNA"/>
</dbReference>
<dbReference type="Proteomes" id="UP000242381">
    <property type="component" value="Unassembled WGS sequence"/>
</dbReference>
<evidence type="ECO:0000313" key="1">
    <source>
        <dbReference type="EMBL" id="ORE22083.1"/>
    </source>
</evidence>
<organism evidence="1 2">
    <name type="scientific">Rhizopus microsporus</name>
    <dbReference type="NCBI Taxonomy" id="58291"/>
    <lineage>
        <taxon>Eukaryota</taxon>
        <taxon>Fungi</taxon>
        <taxon>Fungi incertae sedis</taxon>
        <taxon>Mucoromycota</taxon>
        <taxon>Mucoromycotina</taxon>
        <taxon>Mucoromycetes</taxon>
        <taxon>Mucorales</taxon>
        <taxon>Mucorineae</taxon>
        <taxon>Rhizopodaceae</taxon>
        <taxon>Rhizopus</taxon>
    </lineage>
</organism>
<dbReference type="VEuPathDB" id="FungiDB:BCV72DRAFT_129257"/>
<proteinExistence type="predicted"/>
<protein>
    <submittedName>
        <fullName evidence="1">Uncharacterized protein</fullName>
    </submittedName>
</protein>
<dbReference type="SUPFAM" id="SSF56796">
    <property type="entry name" value="Dehydroquinate synthase-like"/>
    <property type="match status" value="1"/>
</dbReference>
<dbReference type="OMA" id="KELQAPC"/>